<sequence>MARRRPPVTQAEMSRVLKAAQSSGQKVDRFEVDPVTGKMTVVFENGSQTAPLSPFDAWKAKSDARSA</sequence>
<dbReference type="OrthoDB" id="7999301at2"/>
<gene>
    <name evidence="2" type="ORF">MAE02_21320</name>
</gene>
<dbReference type="EMBL" id="BJYU01000024">
    <property type="protein sequence ID" value="GEO14436.1"/>
    <property type="molecule type" value="Genomic_DNA"/>
</dbReference>
<feature type="region of interest" description="Disordered" evidence="1">
    <location>
        <begin position="1"/>
        <end position="24"/>
    </location>
</feature>
<protein>
    <submittedName>
        <fullName evidence="2">Uncharacterized protein</fullName>
    </submittedName>
</protein>
<name>A0A512BQY4_9HYPH</name>
<evidence type="ECO:0000313" key="3">
    <source>
        <dbReference type="Proteomes" id="UP000321085"/>
    </source>
</evidence>
<evidence type="ECO:0000313" key="2">
    <source>
        <dbReference type="EMBL" id="GEO14436.1"/>
    </source>
</evidence>
<dbReference type="AlphaFoldDB" id="A0A512BQY4"/>
<comment type="caution">
    <text evidence="2">The sequence shown here is derived from an EMBL/GenBank/DDBJ whole genome shotgun (WGS) entry which is preliminary data.</text>
</comment>
<keyword evidence="3" id="KW-1185">Reference proteome</keyword>
<dbReference type="Proteomes" id="UP000321085">
    <property type="component" value="Unassembled WGS sequence"/>
</dbReference>
<reference evidence="2 3" key="1">
    <citation type="submission" date="2019-07" db="EMBL/GenBank/DDBJ databases">
        <title>Whole genome shotgun sequence of Microvirga aerophila NBRC 106136.</title>
        <authorList>
            <person name="Hosoyama A."/>
            <person name="Uohara A."/>
            <person name="Ohji S."/>
            <person name="Ichikawa N."/>
        </authorList>
    </citation>
    <scope>NUCLEOTIDE SEQUENCE [LARGE SCALE GENOMIC DNA]</scope>
    <source>
        <strain evidence="2 3">NBRC 106136</strain>
    </source>
</reference>
<organism evidence="2 3">
    <name type="scientific">Microvirga aerophila</name>
    <dbReference type="NCBI Taxonomy" id="670291"/>
    <lineage>
        <taxon>Bacteria</taxon>
        <taxon>Pseudomonadati</taxon>
        <taxon>Pseudomonadota</taxon>
        <taxon>Alphaproteobacteria</taxon>
        <taxon>Hyphomicrobiales</taxon>
        <taxon>Methylobacteriaceae</taxon>
        <taxon>Microvirga</taxon>
    </lineage>
</organism>
<evidence type="ECO:0000256" key="1">
    <source>
        <dbReference type="SAM" id="MobiDB-lite"/>
    </source>
</evidence>
<accession>A0A512BQY4</accession>
<proteinExistence type="predicted"/>